<evidence type="ECO:0000313" key="1">
    <source>
        <dbReference type="EMBL" id="GAH50188.1"/>
    </source>
</evidence>
<sequence>MKKIKVAYFRTQFWFGLEIGGSVSHTIGVLRGFKEN</sequence>
<dbReference type="EMBL" id="BARU01021864">
    <property type="protein sequence ID" value="GAH50188.1"/>
    <property type="molecule type" value="Genomic_DNA"/>
</dbReference>
<proteinExistence type="predicted"/>
<reference evidence="1" key="1">
    <citation type="journal article" date="2014" name="Front. Microbiol.">
        <title>High frequency of phylogenetically diverse reductive dehalogenase-homologous genes in deep subseafloor sedimentary metagenomes.</title>
        <authorList>
            <person name="Kawai M."/>
            <person name="Futagami T."/>
            <person name="Toyoda A."/>
            <person name="Takaki Y."/>
            <person name="Nishi S."/>
            <person name="Hori S."/>
            <person name="Arai W."/>
            <person name="Tsubouchi T."/>
            <person name="Morono Y."/>
            <person name="Uchiyama I."/>
            <person name="Ito T."/>
            <person name="Fujiyama A."/>
            <person name="Inagaki F."/>
            <person name="Takami H."/>
        </authorList>
    </citation>
    <scope>NUCLEOTIDE SEQUENCE</scope>
    <source>
        <strain evidence="1">Expedition CK06-06</strain>
    </source>
</reference>
<organism evidence="1">
    <name type="scientific">marine sediment metagenome</name>
    <dbReference type="NCBI Taxonomy" id="412755"/>
    <lineage>
        <taxon>unclassified sequences</taxon>
        <taxon>metagenomes</taxon>
        <taxon>ecological metagenomes</taxon>
    </lineage>
</organism>
<feature type="non-terminal residue" evidence="1">
    <location>
        <position position="36"/>
    </location>
</feature>
<accession>X1HY14</accession>
<gene>
    <name evidence="1" type="ORF">S03H2_35710</name>
</gene>
<comment type="caution">
    <text evidence="1">The sequence shown here is derived from an EMBL/GenBank/DDBJ whole genome shotgun (WGS) entry which is preliminary data.</text>
</comment>
<protein>
    <submittedName>
        <fullName evidence="1">Uncharacterized protein</fullName>
    </submittedName>
</protein>
<dbReference type="AlphaFoldDB" id="X1HY14"/>
<name>X1HY14_9ZZZZ</name>